<proteinExistence type="predicted"/>
<gene>
    <name evidence="1" type="ORF">K1I37_09190</name>
</gene>
<dbReference type="Proteomes" id="UP000829401">
    <property type="component" value="Chromosome"/>
</dbReference>
<accession>A0A9E6ZMS3</accession>
<accession>T0DPY5</accession>
<dbReference type="STRING" id="1356854.N007_02925"/>
<evidence type="ECO:0000313" key="2">
    <source>
        <dbReference type="Proteomes" id="UP000829401"/>
    </source>
</evidence>
<sequence length="70" mass="8009">MDEFTTGAKKRLRRNQVLTVAWILMWVGAILLIACWLTKLWFQMVIPLTPVCLVALGLGLCLFVIGRRLH</sequence>
<name>T0DPY5_ALIAG</name>
<organism evidence="1 2">
    <name type="scientific">Alicyclobacillus acidoterrestris (strain ATCC 49025 / DSM 3922 / CIP 106132 / NCIMB 13137 / GD3B)</name>
    <dbReference type="NCBI Taxonomy" id="1356854"/>
    <lineage>
        <taxon>Bacteria</taxon>
        <taxon>Bacillati</taxon>
        <taxon>Bacillota</taxon>
        <taxon>Bacilli</taxon>
        <taxon>Bacillales</taxon>
        <taxon>Alicyclobacillaceae</taxon>
        <taxon>Alicyclobacillus</taxon>
    </lineage>
</organism>
<dbReference type="EMBL" id="CP080467">
    <property type="protein sequence ID" value="UNO50596.1"/>
    <property type="molecule type" value="Genomic_DNA"/>
</dbReference>
<protein>
    <submittedName>
        <fullName evidence="1">Uncharacterized protein</fullName>
    </submittedName>
</protein>
<reference evidence="2" key="1">
    <citation type="journal article" date="2022" name="G3 (Bethesda)">
        <title>Unveiling the complete genome sequence of Alicyclobacillus acidoterrestris DSM 3922T, a taint-producing strain.</title>
        <authorList>
            <person name="Leonardo I.C."/>
            <person name="Barreto Crespo M.T."/>
            <person name="Gaspar F.B."/>
        </authorList>
    </citation>
    <scope>NUCLEOTIDE SEQUENCE [LARGE SCALE GENOMIC DNA]</scope>
    <source>
        <strain evidence="2">DSM 3922</strain>
    </source>
</reference>
<dbReference type="AlphaFoldDB" id="T0DPY5"/>
<dbReference type="RefSeq" id="WP_021295414.1">
    <property type="nucleotide sequence ID" value="NZ_AURB01000068.1"/>
</dbReference>
<dbReference type="KEGG" id="aaco:K1I37_09190"/>
<evidence type="ECO:0000313" key="1">
    <source>
        <dbReference type="EMBL" id="UNO50596.1"/>
    </source>
</evidence>
<keyword evidence="2" id="KW-1185">Reference proteome</keyword>